<evidence type="ECO:0000256" key="1">
    <source>
        <dbReference type="SAM" id="MobiDB-lite"/>
    </source>
</evidence>
<dbReference type="Proteomes" id="UP000023152">
    <property type="component" value="Unassembled WGS sequence"/>
</dbReference>
<evidence type="ECO:0000313" key="2">
    <source>
        <dbReference type="EMBL" id="ETN97980.1"/>
    </source>
</evidence>
<accession>X6L9G3</accession>
<comment type="caution">
    <text evidence="2">The sequence shown here is derived from an EMBL/GenBank/DDBJ whole genome shotgun (WGS) entry which is preliminary data.</text>
</comment>
<keyword evidence="3" id="KW-1185">Reference proteome</keyword>
<sequence>EKEKENKNEMETIVNKAKKDNDEKKKKWMKWWNQREQKDKTEIIEKLKTMSNEQFKLWLLDECKWKNEVTKDDIASIRFSIDVYLALSTTNEDKKEEKELTTYVKVDERETLIKMKELTFEELLCQSYHCLEWKDIQKMRNEHVKLDLANMKGNIIESDKD</sequence>
<dbReference type="AlphaFoldDB" id="X6L9G3"/>
<reference evidence="2 3" key="1">
    <citation type="journal article" date="2013" name="Curr. Biol.">
        <title>The Genome of the Foraminiferan Reticulomyxa filosa.</title>
        <authorList>
            <person name="Glockner G."/>
            <person name="Hulsmann N."/>
            <person name="Schleicher M."/>
            <person name="Noegel A.A."/>
            <person name="Eichinger L."/>
            <person name="Gallinger C."/>
            <person name="Pawlowski J."/>
            <person name="Sierra R."/>
            <person name="Euteneuer U."/>
            <person name="Pillet L."/>
            <person name="Moustafa A."/>
            <person name="Platzer M."/>
            <person name="Groth M."/>
            <person name="Szafranski K."/>
            <person name="Schliwa M."/>
        </authorList>
    </citation>
    <scope>NUCLEOTIDE SEQUENCE [LARGE SCALE GENOMIC DNA]</scope>
</reference>
<feature type="compositionally biased region" description="Basic and acidic residues" evidence="1">
    <location>
        <begin position="1"/>
        <end position="10"/>
    </location>
</feature>
<name>X6L9G3_RETFI</name>
<feature type="non-terminal residue" evidence="2">
    <location>
        <position position="161"/>
    </location>
</feature>
<feature type="non-terminal residue" evidence="2">
    <location>
        <position position="1"/>
    </location>
</feature>
<organism evidence="2 3">
    <name type="scientific">Reticulomyxa filosa</name>
    <dbReference type="NCBI Taxonomy" id="46433"/>
    <lineage>
        <taxon>Eukaryota</taxon>
        <taxon>Sar</taxon>
        <taxon>Rhizaria</taxon>
        <taxon>Retaria</taxon>
        <taxon>Foraminifera</taxon>
        <taxon>Monothalamids</taxon>
        <taxon>Reticulomyxidae</taxon>
        <taxon>Reticulomyxa</taxon>
    </lineage>
</organism>
<evidence type="ECO:0000313" key="3">
    <source>
        <dbReference type="Proteomes" id="UP000023152"/>
    </source>
</evidence>
<feature type="region of interest" description="Disordered" evidence="1">
    <location>
        <begin position="1"/>
        <end position="21"/>
    </location>
</feature>
<protein>
    <submittedName>
        <fullName evidence="2">Uncharacterized protein</fullName>
    </submittedName>
</protein>
<gene>
    <name evidence="2" type="ORF">RFI_39542</name>
</gene>
<dbReference type="EMBL" id="ASPP01048027">
    <property type="protein sequence ID" value="ETN97980.1"/>
    <property type="molecule type" value="Genomic_DNA"/>
</dbReference>
<proteinExistence type="predicted"/>